<evidence type="ECO:0000256" key="13">
    <source>
        <dbReference type="ARBA" id="ARBA00023239"/>
    </source>
</evidence>
<dbReference type="PROSITE" id="PS00452">
    <property type="entry name" value="GUANYLATE_CYCLASE_1"/>
    <property type="match status" value="1"/>
</dbReference>
<comment type="subcellular location">
    <subcellularLocation>
        <location evidence="3">Membrane</location>
        <topology evidence="3">Multi-pass membrane protein</topology>
    </subcellularLocation>
</comment>
<dbReference type="FunFam" id="3.30.70.1230:FF:000008">
    <property type="entry name" value="Adenylate cyclase type 9"/>
    <property type="match status" value="1"/>
</dbReference>
<feature type="transmembrane region" description="Helical" evidence="16">
    <location>
        <begin position="796"/>
        <end position="820"/>
    </location>
</feature>
<dbReference type="KEGG" id="vde:111243249"/>
<evidence type="ECO:0000256" key="7">
    <source>
        <dbReference type="ARBA" id="ARBA00022741"/>
    </source>
</evidence>
<dbReference type="GO" id="GO:0035556">
    <property type="term" value="P:intracellular signal transduction"/>
    <property type="evidence" value="ECO:0007669"/>
    <property type="project" value="InterPro"/>
</dbReference>
<feature type="transmembrane region" description="Helical" evidence="16">
    <location>
        <begin position="122"/>
        <end position="141"/>
    </location>
</feature>
<keyword evidence="12 16" id="KW-0472">Membrane</keyword>
<evidence type="ECO:0000313" key="18">
    <source>
        <dbReference type="EnsemblMetazoa" id="XP_022644223"/>
    </source>
</evidence>
<dbReference type="EC" id="4.6.1.1" evidence="4"/>
<dbReference type="OrthoDB" id="10035433at2759"/>
<dbReference type="CTD" id="32485"/>
<evidence type="ECO:0000256" key="3">
    <source>
        <dbReference type="ARBA" id="ARBA00004141"/>
    </source>
</evidence>
<dbReference type="PROSITE" id="PS50125">
    <property type="entry name" value="GUANYLATE_CYCLASE_2"/>
    <property type="match status" value="2"/>
</dbReference>
<evidence type="ECO:0000256" key="11">
    <source>
        <dbReference type="ARBA" id="ARBA00022998"/>
    </source>
</evidence>
<evidence type="ECO:0000256" key="8">
    <source>
        <dbReference type="ARBA" id="ARBA00022840"/>
    </source>
</evidence>
<dbReference type="GO" id="GO:0007189">
    <property type="term" value="P:adenylate cyclase-activating G protein-coupled receptor signaling pathway"/>
    <property type="evidence" value="ECO:0007669"/>
    <property type="project" value="TreeGrafter"/>
</dbReference>
<keyword evidence="13 14" id="KW-0456">Lyase</keyword>
<evidence type="ECO:0000259" key="17">
    <source>
        <dbReference type="PROSITE" id="PS50125"/>
    </source>
</evidence>
<keyword evidence="7" id="KW-0547">Nucleotide-binding</keyword>
<keyword evidence="9" id="KW-0460">Magnesium</keyword>
<evidence type="ECO:0000313" key="19">
    <source>
        <dbReference type="Proteomes" id="UP000594260"/>
    </source>
</evidence>
<evidence type="ECO:0000256" key="5">
    <source>
        <dbReference type="ARBA" id="ARBA00022692"/>
    </source>
</evidence>
<protein>
    <recommendedName>
        <fullName evidence="4">adenylate cyclase</fullName>
        <ecNumber evidence="4">4.6.1.1</ecNumber>
    </recommendedName>
</protein>
<evidence type="ECO:0000256" key="16">
    <source>
        <dbReference type="SAM" id="Phobius"/>
    </source>
</evidence>
<dbReference type="Proteomes" id="UP000594260">
    <property type="component" value="Unplaced"/>
</dbReference>
<feature type="region of interest" description="Disordered" evidence="15">
    <location>
        <begin position="561"/>
        <end position="605"/>
    </location>
</feature>
<reference evidence="18" key="1">
    <citation type="submission" date="2021-01" db="UniProtKB">
        <authorList>
            <consortium name="EnsemblMetazoa"/>
        </authorList>
    </citation>
    <scope>IDENTIFICATION</scope>
</reference>
<dbReference type="InterPro" id="IPR018297">
    <property type="entry name" value="A/G_cyclase_CS"/>
</dbReference>
<evidence type="ECO:0000256" key="2">
    <source>
        <dbReference type="ARBA" id="ARBA00001946"/>
    </source>
</evidence>
<dbReference type="GeneID" id="111243249"/>
<feature type="transmembrane region" description="Helical" evidence="16">
    <location>
        <begin position="928"/>
        <end position="951"/>
    </location>
</feature>
<dbReference type="InterPro" id="IPR029787">
    <property type="entry name" value="Nucleotide_cyclase"/>
</dbReference>
<feature type="domain" description="Guanylate cyclase" evidence="17">
    <location>
        <begin position="361"/>
        <end position="488"/>
    </location>
</feature>
<dbReference type="InParanoid" id="A0A7M7J0J4"/>
<feature type="transmembrane region" description="Helical" evidence="16">
    <location>
        <begin position="153"/>
        <end position="172"/>
    </location>
</feature>
<feature type="transmembrane region" description="Helical" evidence="16">
    <location>
        <begin position="184"/>
        <end position="204"/>
    </location>
</feature>
<dbReference type="PANTHER" id="PTHR45627:SF8">
    <property type="entry name" value="ADENYLATE CYCLASE TYPE 9"/>
    <property type="match status" value="1"/>
</dbReference>
<comment type="catalytic activity">
    <reaction evidence="1">
        <text>ATP = 3',5'-cyclic AMP + diphosphate</text>
        <dbReference type="Rhea" id="RHEA:15389"/>
        <dbReference type="ChEBI" id="CHEBI:30616"/>
        <dbReference type="ChEBI" id="CHEBI:33019"/>
        <dbReference type="ChEBI" id="CHEBI:58165"/>
        <dbReference type="EC" id="4.6.1.1"/>
    </reaction>
</comment>
<feature type="transmembrane region" description="Helical" evidence="16">
    <location>
        <begin position="826"/>
        <end position="846"/>
    </location>
</feature>
<dbReference type="RefSeq" id="XP_022644223.1">
    <property type="nucleotide sequence ID" value="XM_022788488.1"/>
</dbReference>
<proteinExistence type="inferred from homology"/>
<dbReference type="SMART" id="SM00044">
    <property type="entry name" value="CYCc"/>
    <property type="match status" value="2"/>
</dbReference>
<keyword evidence="6" id="KW-0479">Metal-binding</keyword>
<dbReference type="FunCoup" id="A0A7M7J0J4">
    <property type="interactions" value="197"/>
</dbReference>
<keyword evidence="8" id="KW-0067">ATP-binding</keyword>
<feature type="transmembrane region" description="Helical" evidence="16">
    <location>
        <begin position="875"/>
        <end position="895"/>
    </location>
</feature>
<feature type="transmembrane region" description="Helical" evidence="16">
    <location>
        <begin position="237"/>
        <end position="261"/>
    </location>
</feature>
<dbReference type="SUPFAM" id="SSF55073">
    <property type="entry name" value="Nucleotide cyclase"/>
    <property type="match status" value="2"/>
</dbReference>
<feature type="compositionally biased region" description="Polar residues" evidence="15">
    <location>
        <begin position="567"/>
        <end position="585"/>
    </location>
</feature>
<dbReference type="GO" id="GO:0004016">
    <property type="term" value="F:adenylate cyclase activity"/>
    <property type="evidence" value="ECO:0007669"/>
    <property type="project" value="UniProtKB-EC"/>
</dbReference>
<feature type="transmembrane region" description="Helical" evidence="16">
    <location>
        <begin position="972"/>
        <end position="990"/>
    </location>
</feature>
<evidence type="ECO:0000256" key="12">
    <source>
        <dbReference type="ARBA" id="ARBA00023136"/>
    </source>
</evidence>
<evidence type="ECO:0000256" key="4">
    <source>
        <dbReference type="ARBA" id="ARBA00012201"/>
    </source>
</evidence>
<dbReference type="EnsemblMetazoa" id="XM_022788488">
    <property type="protein sequence ID" value="XP_022644223"/>
    <property type="gene ID" value="LOC111243249"/>
</dbReference>
<evidence type="ECO:0000256" key="15">
    <source>
        <dbReference type="SAM" id="MobiDB-lite"/>
    </source>
</evidence>
<keyword evidence="11" id="KW-0115">cAMP biosynthesis</keyword>
<evidence type="ECO:0000256" key="10">
    <source>
        <dbReference type="ARBA" id="ARBA00022989"/>
    </source>
</evidence>
<feature type="transmembrane region" description="Helical" evidence="16">
    <location>
        <begin position="96"/>
        <end position="116"/>
    </location>
</feature>
<accession>A0A7M7J0J4</accession>
<dbReference type="GO" id="GO:0005886">
    <property type="term" value="C:plasma membrane"/>
    <property type="evidence" value="ECO:0007669"/>
    <property type="project" value="TreeGrafter"/>
</dbReference>
<keyword evidence="10 16" id="KW-1133">Transmembrane helix</keyword>
<dbReference type="CDD" id="cd07302">
    <property type="entry name" value="CHD"/>
    <property type="match status" value="2"/>
</dbReference>
<comment type="cofactor">
    <cofactor evidence="2">
        <name>Mg(2+)</name>
        <dbReference type="ChEBI" id="CHEBI:18420"/>
    </cofactor>
</comment>
<evidence type="ECO:0000256" key="6">
    <source>
        <dbReference type="ARBA" id="ARBA00022723"/>
    </source>
</evidence>
<evidence type="ECO:0000256" key="14">
    <source>
        <dbReference type="RuleBase" id="RU000405"/>
    </source>
</evidence>
<dbReference type="Pfam" id="PF00211">
    <property type="entry name" value="Guanylate_cyc"/>
    <property type="match status" value="2"/>
</dbReference>
<feature type="domain" description="Guanylate cyclase" evidence="17">
    <location>
        <begin position="1052"/>
        <end position="1192"/>
    </location>
</feature>
<name>A0A7M7J0J4_VARDE</name>
<feature type="transmembrane region" description="Helical" evidence="16">
    <location>
        <begin position="209"/>
        <end position="231"/>
    </location>
</feature>
<keyword evidence="5 16" id="KW-0812">Transmembrane</keyword>
<sequence>MKDRMYQGAFTSMRTTGGTRRSVWSEGERISLTSAQLQHSLLQRTASLYPRRLSALQLFDRAAKASWWNPRFDSKVLEEQFRQSSFTQTEQHFRYALLYVILSALVYALSACTVGRDTWPQVSAACLVLALLSFSFLMLTLFRNAIYRRNASILAMSTLWLVAGFSLAPFALPPSPMEVEENHSVAVGSFSICLSVLVLSYTLVGPLPLYMICIFGVLYSTAFEIMSWFVLNHVNTWTILAVRILLQLSIHILGIKIRLLAETSMRNTFYKVGQSLLVRRELELEKHLKEKMIHSVMPPSVAQWLMKNTAEDGDEQQNTANSVPMHPIQAADRPLHQLPQPRSSNQLTFRPFNMHRMQNVSILFADIVGFTSMSSNKTAHQLVGLLNDLFGRFDFLCQKNGCEKISTLGDCYYCVSGCPEPRPDHAKCCVEMGLAMITAIREFDEDSGESVNMRVGIHTGTVLCGIVGTKRFKFDVWSNDVKYANRMESTGRPGKVHVSEVTHELLLDQYHFDEVPQNGEKDKKERKTYFIRHRKITGGRHSWPRFQAPMLARIGPQLSVDAAAESHPSQPMSGSSDPSDNSHAALNTRKASCPPLSEEANSDENDEDWIGEEVVFHPTLAQPLPWHHQANNQIGNQYDLHNPIVGDAPPLGAGGPIVIPGQPRRHSSLSTLYSRKDSGVVTARSSIQLESTAVEINVDRRGRTSTSTGRSSGVSSIRGYSIFGEDPALSFRQQIRKQSDLQMIRCIQQDCADAELFVHPPVHKLSLFFKDNFIERGYRDRLLGRELYPTLASPTFTVYLCTAVALIFYFVSLVTCFMLFPTPNAVFLSFCFVASFAHIAVAMVCLREILAMRGNWQANDCFTATFRYLMKWTPLHVVGLFLLCVPILAVFSNFACDSFFNNWQASDGFCLLSFAFLLHFTNFSQVKFWLRSLFATVAGLALVMFVGGVFCDSSRCTEISRRSYLCRNSDNIIWDILVHIILTSILVWLLNREFETSLRLSFHGGWLASQDQKRMQVLKRQADWLLHNIIPRHVVEQLKTTSRYSENHREAGILFASIVNFHELYDESYEGGRECLRVLNELVGDFDELLSKPQFRNVTKIKTIGATFMAASGLNPKLRRENPHPFTHLFELIDFALAMHKVIEDFNLNLLEFKFILRIGYAHGDITAGVIGTTKLYYDIWGDAVNTASRMDSYGMPNRIQVPEHCLPVLSEMYTFKARGSMYIKGKDHMNVYLLESKKGKQLHKIPFKRQQTIPAQL</sequence>
<dbReference type="InterPro" id="IPR001054">
    <property type="entry name" value="A/G_cyclase"/>
</dbReference>
<evidence type="ECO:0000256" key="1">
    <source>
        <dbReference type="ARBA" id="ARBA00001593"/>
    </source>
</evidence>
<dbReference type="OMA" id="FTAMPPG"/>
<dbReference type="GO" id="GO:0006171">
    <property type="term" value="P:cAMP biosynthetic process"/>
    <property type="evidence" value="ECO:0007669"/>
    <property type="project" value="UniProtKB-KW"/>
</dbReference>
<dbReference type="AlphaFoldDB" id="A0A7M7J0J4"/>
<dbReference type="PANTHER" id="PTHR45627">
    <property type="entry name" value="ADENYLATE CYCLASE TYPE 1"/>
    <property type="match status" value="1"/>
</dbReference>
<organism evidence="18 19">
    <name type="scientific">Varroa destructor</name>
    <name type="common">Honeybee mite</name>
    <dbReference type="NCBI Taxonomy" id="109461"/>
    <lineage>
        <taxon>Eukaryota</taxon>
        <taxon>Metazoa</taxon>
        <taxon>Ecdysozoa</taxon>
        <taxon>Arthropoda</taxon>
        <taxon>Chelicerata</taxon>
        <taxon>Arachnida</taxon>
        <taxon>Acari</taxon>
        <taxon>Parasitiformes</taxon>
        <taxon>Mesostigmata</taxon>
        <taxon>Gamasina</taxon>
        <taxon>Dermanyssoidea</taxon>
        <taxon>Varroidae</taxon>
        <taxon>Varroa</taxon>
    </lineage>
</organism>
<comment type="similarity">
    <text evidence="14">Belongs to the adenylyl cyclase class-4/guanylyl cyclase family.</text>
</comment>
<dbReference type="GO" id="GO:0005524">
    <property type="term" value="F:ATP binding"/>
    <property type="evidence" value="ECO:0007669"/>
    <property type="project" value="UniProtKB-KW"/>
</dbReference>
<evidence type="ECO:0000256" key="9">
    <source>
        <dbReference type="ARBA" id="ARBA00022842"/>
    </source>
</evidence>
<dbReference type="Gene3D" id="3.30.70.1230">
    <property type="entry name" value="Nucleotide cyclase"/>
    <property type="match status" value="2"/>
</dbReference>
<dbReference type="GO" id="GO:0046872">
    <property type="term" value="F:metal ion binding"/>
    <property type="evidence" value="ECO:0007669"/>
    <property type="project" value="UniProtKB-KW"/>
</dbReference>
<keyword evidence="19" id="KW-1185">Reference proteome</keyword>